<comment type="caution">
    <text evidence="2">The sequence shown here is derived from an EMBL/GenBank/DDBJ whole genome shotgun (WGS) entry which is preliminary data.</text>
</comment>
<accession>A0A4U0XJN9</accession>
<evidence type="ECO:0000313" key="2">
    <source>
        <dbReference type="EMBL" id="TKA77412.1"/>
    </source>
</evidence>
<name>A0A4U0XJN9_9PEZI</name>
<protein>
    <submittedName>
        <fullName evidence="2">Uncharacterized protein</fullName>
    </submittedName>
</protein>
<evidence type="ECO:0000256" key="1">
    <source>
        <dbReference type="SAM" id="MobiDB-lite"/>
    </source>
</evidence>
<feature type="compositionally biased region" description="Polar residues" evidence="1">
    <location>
        <begin position="106"/>
        <end position="116"/>
    </location>
</feature>
<feature type="compositionally biased region" description="Basic and acidic residues" evidence="1">
    <location>
        <begin position="198"/>
        <end position="213"/>
    </location>
</feature>
<gene>
    <name evidence="2" type="ORF">B0A49_03494</name>
</gene>
<organism evidence="2 3">
    <name type="scientific">Cryomyces minteri</name>
    <dbReference type="NCBI Taxonomy" id="331657"/>
    <lineage>
        <taxon>Eukaryota</taxon>
        <taxon>Fungi</taxon>
        <taxon>Dikarya</taxon>
        <taxon>Ascomycota</taxon>
        <taxon>Pezizomycotina</taxon>
        <taxon>Dothideomycetes</taxon>
        <taxon>Dothideomycetes incertae sedis</taxon>
        <taxon>Cryomyces</taxon>
    </lineage>
</organism>
<dbReference type="Proteomes" id="UP000308768">
    <property type="component" value="Unassembled WGS sequence"/>
</dbReference>
<feature type="compositionally biased region" description="Basic and acidic residues" evidence="1">
    <location>
        <begin position="51"/>
        <end position="64"/>
    </location>
</feature>
<reference evidence="2 3" key="1">
    <citation type="submission" date="2017-03" db="EMBL/GenBank/DDBJ databases">
        <title>Genomes of endolithic fungi from Antarctica.</title>
        <authorList>
            <person name="Coleine C."/>
            <person name="Masonjones S."/>
            <person name="Stajich J.E."/>
        </authorList>
    </citation>
    <scope>NUCLEOTIDE SEQUENCE [LARGE SCALE GENOMIC DNA]</scope>
    <source>
        <strain evidence="2 3">CCFEE 5187</strain>
    </source>
</reference>
<dbReference type="AlphaFoldDB" id="A0A4U0XJN9"/>
<feature type="compositionally biased region" description="Acidic residues" evidence="1">
    <location>
        <begin position="231"/>
        <end position="276"/>
    </location>
</feature>
<dbReference type="EMBL" id="NAJN01000189">
    <property type="protein sequence ID" value="TKA77412.1"/>
    <property type="molecule type" value="Genomic_DNA"/>
</dbReference>
<feature type="region of interest" description="Disordered" evidence="1">
    <location>
        <begin position="198"/>
        <end position="276"/>
    </location>
</feature>
<keyword evidence="3" id="KW-1185">Reference proteome</keyword>
<sequence>MVEMKEVTNEEEGYESGPEPVLATSSKRKRSASLPKPVLESAEDAGVTKKARTDGKEGSNHETAAHSSYINYFAASSDNDEEVDEAASAASPPNRPRSPTEDPRTSTKFTSETQEPGESGFWEAWSSIGRDRSLSRPKLRGLHRLAKLTSGNVHEAERVLLQVVAKRQALSEAERMRTTLTNGDVAAAVAEVERRIREGEAGKDYVELDDGTKILRPKSGRLRMASQAPAETEDSDADETKEEEGDEEDMEDKDDDDDEDEEMEFNGFSDIDEEEE</sequence>
<evidence type="ECO:0000313" key="3">
    <source>
        <dbReference type="Proteomes" id="UP000308768"/>
    </source>
</evidence>
<proteinExistence type="predicted"/>
<feature type="region of interest" description="Disordered" evidence="1">
    <location>
        <begin position="1"/>
        <end position="120"/>
    </location>
</feature>